<dbReference type="EMBL" id="BKCJ010231627">
    <property type="protein sequence ID" value="GEZ01033.1"/>
    <property type="molecule type" value="Genomic_DNA"/>
</dbReference>
<comment type="caution">
    <text evidence="1">The sequence shown here is derived from an EMBL/GenBank/DDBJ whole genome shotgun (WGS) entry which is preliminary data.</text>
</comment>
<dbReference type="AlphaFoldDB" id="A0A699I0L6"/>
<sequence>SKVESADPQYPLGFTPDVVEENDVENSSGKFSKPNTTDKVMCYHGFKFQASGSILEVMDELIKVGKTMGYNMDACVKNIEAILGWIQELNTKHGVKFVALQKTKMDRMDRFSIKALENATVFDSFLAVTDQNEDPERKFSYDDIKRAVWDCRTNISHGPDGFTFEFYGRYWKLTDQDVVVDVNLFFNSGSFPPGYNSSFIALIPKT</sequence>
<reference evidence="1" key="1">
    <citation type="journal article" date="2019" name="Sci. Rep.">
        <title>Draft genome of Tanacetum cinerariifolium, the natural source of mosquito coil.</title>
        <authorList>
            <person name="Yamashiro T."/>
            <person name="Shiraishi A."/>
            <person name="Satake H."/>
            <person name="Nakayama K."/>
        </authorList>
    </citation>
    <scope>NUCLEOTIDE SEQUENCE</scope>
</reference>
<keyword evidence="1" id="KW-0808">Transferase</keyword>
<evidence type="ECO:0000313" key="1">
    <source>
        <dbReference type="EMBL" id="GEZ01033.1"/>
    </source>
</evidence>
<proteinExistence type="predicted"/>
<keyword evidence="1" id="KW-0548">Nucleotidyltransferase</keyword>
<gene>
    <name evidence="1" type="ORF">Tci_473006</name>
</gene>
<protein>
    <submittedName>
        <fullName evidence="1">RNA-directed DNA polymerase, eukaryota, reverse transcriptase zinc-binding domain protein</fullName>
    </submittedName>
</protein>
<name>A0A699I0L6_TANCI</name>
<feature type="non-terminal residue" evidence="1">
    <location>
        <position position="1"/>
    </location>
</feature>
<keyword evidence="1" id="KW-0695">RNA-directed DNA polymerase</keyword>
<dbReference type="GO" id="GO:0003964">
    <property type="term" value="F:RNA-directed DNA polymerase activity"/>
    <property type="evidence" value="ECO:0007669"/>
    <property type="project" value="UniProtKB-KW"/>
</dbReference>
<accession>A0A699I0L6</accession>
<organism evidence="1">
    <name type="scientific">Tanacetum cinerariifolium</name>
    <name type="common">Dalmatian daisy</name>
    <name type="synonym">Chrysanthemum cinerariifolium</name>
    <dbReference type="NCBI Taxonomy" id="118510"/>
    <lineage>
        <taxon>Eukaryota</taxon>
        <taxon>Viridiplantae</taxon>
        <taxon>Streptophyta</taxon>
        <taxon>Embryophyta</taxon>
        <taxon>Tracheophyta</taxon>
        <taxon>Spermatophyta</taxon>
        <taxon>Magnoliopsida</taxon>
        <taxon>eudicotyledons</taxon>
        <taxon>Gunneridae</taxon>
        <taxon>Pentapetalae</taxon>
        <taxon>asterids</taxon>
        <taxon>campanulids</taxon>
        <taxon>Asterales</taxon>
        <taxon>Asteraceae</taxon>
        <taxon>Asteroideae</taxon>
        <taxon>Anthemideae</taxon>
        <taxon>Anthemidinae</taxon>
        <taxon>Tanacetum</taxon>
    </lineage>
</organism>